<dbReference type="Proteomes" id="UP000754710">
    <property type="component" value="Unassembled WGS sequence"/>
</dbReference>
<gene>
    <name evidence="2" type="ORF">K1X13_05050</name>
</gene>
<dbReference type="RefSeq" id="WP_221023893.1">
    <property type="nucleotide sequence ID" value="NZ_JAIEZQ010000001.1"/>
</dbReference>
<name>A0ABS7RGM6_9ACTN</name>
<sequence length="202" mass="22104">MPTDDERPDPSGTDPSGAPTPARPEGPEEAPHEDTGLDLARSIARSLAGSKRAASRQNQRRGPARPGRRFPRSDAKTSGAHPDERDPQLLDNTIGRLIAEQGWGTDVRVHGVFSRWDHLVGRDVAQHCRPEAFSDGKLRVRTDSTAWATQMRLLAPTVLRRLNEELGDGTVTLIDVQGPSGPTWRKGPRSVRDGRGPRDTYG</sequence>
<accession>A0ABS7RGM6</accession>
<dbReference type="PANTHER" id="PTHR36456">
    <property type="entry name" value="UPF0232 PROTEIN SCO3875"/>
    <property type="match status" value="1"/>
</dbReference>
<evidence type="ECO:0000313" key="3">
    <source>
        <dbReference type="Proteomes" id="UP000754710"/>
    </source>
</evidence>
<dbReference type="EMBL" id="JAIEZQ010000001">
    <property type="protein sequence ID" value="MBY9074189.1"/>
    <property type="molecule type" value="Genomic_DNA"/>
</dbReference>
<feature type="compositionally biased region" description="Basic and acidic residues" evidence="1">
    <location>
        <begin position="190"/>
        <end position="202"/>
    </location>
</feature>
<feature type="compositionally biased region" description="Basic and acidic residues" evidence="1">
    <location>
        <begin position="25"/>
        <end position="35"/>
    </location>
</feature>
<feature type="compositionally biased region" description="Basic residues" evidence="1">
    <location>
        <begin position="58"/>
        <end position="70"/>
    </location>
</feature>
<proteinExistence type="predicted"/>
<evidence type="ECO:0000256" key="1">
    <source>
        <dbReference type="SAM" id="MobiDB-lite"/>
    </source>
</evidence>
<organism evidence="2 3">
    <name type="scientific">Nocardioides jiangsuensis</name>
    <dbReference type="NCBI Taxonomy" id="2866161"/>
    <lineage>
        <taxon>Bacteria</taxon>
        <taxon>Bacillati</taxon>
        <taxon>Actinomycetota</taxon>
        <taxon>Actinomycetes</taxon>
        <taxon>Propionibacteriales</taxon>
        <taxon>Nocardioidaceae</taxon>
        <taxon>Nocardioides</taxon>
    </lineage>
</organism>
<reference evidence="2 3" key="1">
    <citation type="submission" date="2021-08" db="EMBL/GenBank/DDBJ databases">
        <title>Nocardioides bacterium WL0053 sp. nov., isolated from the sediment.</title>
        <authorList>
            <person name="Wang L."/>
            <person name="Zhang D."/>
            <person name="Zhang A."/>
        </authorList>
    </citation>
    <scope>NUCLEOTIDE SEQUENCE [LARGE SCALE GENOMIC DNA]</scope>
    <source>
        <strain evidence="2 3">WL0053</strain>
    </source>
</reference>
<keyword evidence="3" id="KW-1185">Reference proteome</keyword>
<feature type="compositionally biased region" description="Basic and acidic residues" evidence="1">
    <location>
        <begin position="71"/>
        <end position="88"/>
    </location>
</feature>
<feature type="region of interest" description="Disordered" evidence="1">
    <location>
        <begin position="176"/>
        <end position="202"/>
    </location>
</feature>
<evidence type="ECO:0000313" key="2">
    <source>
        <dbReference type="EMBL" id="MBY9074189.1"/>
    </source>
</evidence>
<dbReference type="InterPro" id="IPR007922">
    <property type="entry name" value="DciA-like"/>
</dbReference>
<dbReference type="Pfam" id="PF05258">
    <property type="entry name" value="DciA"/>
    <property type="match status" value="1"/>
</dbReference>
<dbReference type="PANTHER" id="PTHR36456:SF1">
    <property type="entry name" value="UPF0232 PROTEIN SCO3875"/>
    <property type="match status" value="1"/>
</dbReference>
<feature type="region of interest" description="Disordered" evidence="1">
    <location>
        <begin position="1"/>
        <end position="89"/>
    </location>
</feature>
<protein>
    <submittedName>
        <fullName evidence="2">DciA family protein</fullName>
    </submittedName>
</protein>
<comment type="caution">
    <text evidence="2">The sequence shown here is derived from an EMBL/GenBank/DDBJ whole genome shotgun (WGS) entry which is preliminary data.</text>
</comment>